<name>A0A7Z7JJM6_9BURK</name>
<comment type="cofactor">
    <cofactor evidence="1">
        <name>a divalent metal cation</name>
        <dbReference type="ChEBI" id="CHEBI:60240"/>
    </cofactor>
</comment>
<keyword evidence="7" id="KW-0808">Transferase</keyword>
<evidence type="ECO:0000313" key="7">
    <source>
        <dbReference type="EMBL" id="SPC26189.1"/>
    </source>
</evidence>
<accession>A0A7Z7JJM6</accession>
<evidence type="ECO:0000256" key="5">
    <source>
        <dbReference type="PIRSR" id="PIRSR605493-1"/>
    </source>
</evidence>
<dbReference type="Pfam" id="PF03737">
    <property type="entry name" value="RraA-like"/>
    <property type="match status" value="1"/>
</dbReference>
<dbReference type="PANTHER" id="PTHR33254:SF4">
    <property type="entry name" value="4-HYDROXY-4-METHYL-2-OXOGLUTARATE ALDOLASE 3-RELATED"/>
    <property type="match status" value="1"/>
</dbReference>
<dbReference type="GO" id="GO:0046872">
    <property type="term" value="F:metal ion binding"/>
    <property type="evidence" value="ECO:0007669"/>
    <property type="project" value="UniProtKB-KW"/>
</dbReference>
<comment type="cofactor">
    <cofactor evidence="5">
        <name>Mg(2+)</name>
        <dbReference type="ChEBI" id="CHEBI:18420"/>
    </cofactor>
</comment>
<feature type="binding site" evidence="5">
    <location>
        <position position="118"/>
    </location>
    <ligand>
        <name>Mg(2+)</name>
        <dbReference type="ChEBI" id="CHEBI:18420"/>
    </ligand>
</feature>
<dbReference type="RefSeq" id="WP_115737083.1">
    <property type="nucleotide sequence ID" value="NZ_LT984799.1"/>
</dbReference>
<keyword evidence="5" id="KW-0479">Metal-binding</keyword>
<dbReference type="GO" id="GO:0008168">
    <property type="term" value="F:methyltransferase activity"/>
    <property type="evidence" value="ECO:0007669"/>
    <property type="project" value="UniProtKB-KW"/>
</dbReference>
<dbReference type="InterPro" id="IPR005493">
    <property type="entry name" value="RraA/RraA-like"/>
</dbReference>
<dbReference type="PANTHER" id="PTHR33254">
    <property type="entry name" value="4-HYDROXY-4-METHYL-2-OXOGLUTARATE ALDOLASE 3-RELATED"/>
    <property type="match status" value="1"/>
</dbReference>
<dbReference type="InterPro" id="IPR036704">
    <property type="entry name" value="RraA/RraA-like_sf"/>
</dbReference>
<sequence>MTYQASAEFERVAPNLIERARQFQAAILCDVAGRRGTMHSRIQPRNPGMSVCGPAFTVEVRPGDNLMFHVALAVAKPGDVIVVDGKADATCALFGDLMVTQAEAAKLGGFVVDAASRDTASLSEGAFPIFSTGTNPCGPTKGLPGRLGTPVSVGGVAVNPGDLIVGDVDGVVVIPRDEVEAVLAAAEKKVAIERQRIEEIEAGILVSPWLDDALKQAGLPTLEAAAQ</sequence>
<comment type="caution">
    <text evidence="7">The sequence shown here is derived from an EMBL/GenBank/DDBJ whole genome shotgun (WGS) entry which is preliminary data.</text>
</comment>
<evidence type="ECO:0000256" key="2">
    <source>
        <dbReference type="ARBA" id="ARBA00016549"/>
    </source>
</evidence>
<feature type="binding site" evidence="5">
    <location>
        <position position="117"/>
    </location>
    <ligand>
        <name>substrate</name>
    </ligand>
</feature>
<evidence type="ECO:0000256" key="1">
    <source>
        <dbReference type="ARBA" id="ARBA00001968"/>
    </source>
</evidence>
<dbReference type="Gene3D" id="3.50.30.40">
    <property type="entry name" value="Ribonuclease E inhibitor RraA/RraA-like"/>
    <property type="match status" value="1"/>
</dbReference>
<dbReference type="GO" id="GO:0032259">
    <property type="term" value="P:methylation"/>
    <property type="evidence" value="ECO:0007669"/>
    <property type="project" value="UniProtKB-KW"/>
</dbReference>
<dbReference type="CDD" id="cd16841">
    <property type="entry name" value="RraA_family"/>
    <property type="match status" value="1"/>
</dbReference>
<evidence type="ECO:0000256" key="4">
    <source>
        <dbReference type="ARBA" id="ARBA00030169"/>
    </source>
</evidence>
<dbReference type="Proteomes" id="UP000257139">
    <property type="component" value="Unassembled WGS sequence"/>
</dbReference>
<feature type="binding site" evidence="5">
    <location>
        <begin position="95"/>
        <end position="98"/>
    </location>
    <ligand>
        <name>substrate</name>
    </ligand>
</feature>
<organism evidence="7 8">
    <name type="scientific">Cupriavidus taiwanensis</name>
    <dbReference type="NCBI Taxonomy" id="164546"/>
    <lineage>
        <taxon>Bacteria</taxon>
        <taxon>Pseudomonadati</taxon>
        <taxon>Pseudomonadota</taxon>
        <taxon>Betaproteobacteria</taxon>
        <taxon>Burkholderiales</taxon>
        <taxon>Burkholderiaceae</taxon>
        <taxon>Cupriavidus</taxon>
    </lineage>
</organism>
<protein>
    <recommendedName>
        <fullName evidence="2">Putative 4-hydroxy-4-methyl-2-oxoglutarate aldolase</fullName>
    </recommendedName>
    <alternativeName>
        <fullName evidence="3">Regulator of ribonuclease activity homolog</fullName>
    </alternativeName>
    <alternativeName>
        <fullName evidence="4">RraA-like protein</fullName>
    </alternativeName>
</protein>
<feature type="coiled-coil region" evidence="6">
    <location>
        <begin position="176"/>
        <end position="203"/>
    </location>
</feature>
<gene>
    <name evidence="7" type="primary">menG</name>
    <name evidence="7" type="ORF">CBM2594_U70022</name>
</gene>
<dbReference type="EMBL" id="OGUU01000054">
    <property type="protein sequence ID" value="SPC26189.1"/>
    <property type="molecule type" value="Genomic_DNA"/>
</dbReference>
<evidence type="ECO:0000256" key="6">
    <source>
        <dbReference type="SAM" id="Coils"/>
    </source>
</evidence>
<keyword evidence="7" id="KW-0489">Methyltransferase</keyword>
<proteinExistence type="predicted"/>
<evidence type="ECO:0000256" key="3">
    <source>
        <dbReference type="ARBA" id="ARBA00029596"/>
    </source>
</evidence>
<dbReference type="AlphaFoldDB" id="A0A7Z7JJM6"/>
<evidence type="ECO:0000313" key="8">
    <source>
        <dbReference type="Proteomes" id="UP000257139"/>
    </source>
</evidence>
<keyword evidence="5" id="KW-0460">Magnesium</keyword>
<dbReference type="SUPFAM" id="SSF89562">
    <property type="entry name" value="RraA-like"/>
    <property type="match status" value="1"/>
</dbReference>
<reference evidence="7 8" key="1">
    <citation type="submission" date="2018-01" db="EMBL/GenBank/DDBJ databases">
        <authorList>
            <person name="Clerissi C."/>
        </authorList>
    </citation>
    <scope>NUCLEOTIDE SEQUENCE [LARGE SCALE GENOMIC DNA]</scope>
    <source>
        <strain evidence="7">Cupriavidus taiwanensis STM 6021</strain>
    </source>
</reference>
<keyword evidence="6" id="KW-0175">Coiled coil</keyword>